<evidence type="ECO:0000313" key="2">
    <source>
        <dbReference type="EMBL" id="MBP2058213.1"/>
    </source>
</evidence>
<reference evidence="2 3" key="1">
    <citation type="submission" date="2021-03" db="EMBL/GenBank/DDBJ databases">
        <title>Genomic Encyclopedia of Type Strains, Phase IV (KMG-IV): sequencing the most valuable type-strain genomes for metagenomic binning, comparative biology and taxonomic classification.</title>
        <authorList>
            <person name="Goeker M."/>
        </authorList>
    </citation>
    <scope>NUCLEOTIDE SEQUENCE [LARGE SCALE GENOMIC DNA]</scope>
    <source>
        <strain evidence="2 3">DSM 101872</strain>
    </source>
</reference>
<keyword evidence="3" id="KW-1185">Reference proteome</keyword>
<dbReference type="GO" id="GO:0003677">
    <property type="term" value="F:DNA binding"/>
    <property type="evidence" value="ECO:0007669"/>
    <property type="project" value="UniProtKB-KW"/>
</dbReference>
<sequence length="251" mass="27955">MTLIDNIIRKKDSLSSSEKAVANYILKNQKPIATITIAKIANESQTSISAVQRFCQTMGFKGFKDFKFALQSYELINQKSNIIDTDDNIINAYQQVLQTMNDVNKDILHQLTKDLINSSVNFILGSFYSSIPANYLSLALNDLGYLSISIDDSDKASHLINTINNDSTIVVFSISGDAGAYQDLFSSLSDSLPQKSYLITMNPNASQNSLFSNIIILPAKNLDHISVIDPQGINIIFIERLINSIYKLRKK</sequence>
<dbReference type="Gene3D" id="1.10.10.10">
    <property type="entry name" value="Winged helix-like DNA-binding domain superfamily/Winged helix DNA-binding domain"/>
    <property type="match status" value="1"/>
</dbReference>
<dbReference type="InterPro" id="IPR009057">
    <property type="entry name" value="Homeodomain-like_sf"/>
</dbReference>
<dbReference type="InterPro" id="IPR036388">
    <property type="entry name" value="WH-like_DNA-bd_sf"/>
</dbReference>
<dbReference type="InterPro" id="IPR047640">
    <property type="entry name" value="RpiR-like"/>
</dbReference>
<protein>
    <submittedName>
        <fullName evidence="2">DNA-binding MurR/RpiR family transcriptional regulator</fullName>
    </submittedName>
</protein>
<dbReference type="EMBL" id="JAGGLU010000007">
    <property type="protein sequence ID" value="MBP2058213.1"/>
    <property type="molecule type" value="Genomic_DNA"/>
</dbReference>
<feature type="domain" description="HTH rpiR-type" evidence="1">
    <location>
        <begin position="1"/>
        <end position="77"/>
    </location>
</feature>
<keyword evidence="2" id="KW-0238">DNA-binding</keyword>
<dbReference type="SUPFAM" id="SSF53697">
    <property type="entry name" value="SIS domain"/>
    <property type="match status" value="1"/>
</dbReference>
<evidence type="ECO:0000259" key="1">
    <source>
        <dbReference type="PROSITE" id="PS51071"/>
    </source>
</evidence>
<proteinExistence type="predicted"/>
<comment type="caution">
    <text evidence="2">The sequence shown here is derived from an EMBL/GenBank/DDBJ whole genome shotgun (WGS) entry which is preliminary data.</text>
</comment>
<name>A0ABS4MF20_9LACO</name>
<accession>A0ABS4MF20</accession>
<dbReference type="Pfam" id="PF01418">
    <property type="entry name" value="HTH_6"/>
    <property type="match status" value="1"/>
</dbReference>
<dbReference type="Proteomes" id="UP001519292">
    <property type="component" value="Unassembled WGS sequence"/>
</dbReference>
<dbReference type="RefSeq" id="WP_209686957.1">
    <property type="nucleotide sequence ID" value="NZ_JAGGLU010000007.1"/>
</dbReference>
<dbReference type="PANTHER" id="PTHR30514">
    <property type="entry name" value="GLUCOKINASE"/>
    <property type="match status" value="1"/>
</dbReference>
<dbReference type="InterPro" id="IPR046348">
    <property type="entry name" value="SIS_dom_sf"/>
</dbReference>
<organism evidence="2 3">
    <name type="scientific">Lactobacillus colini</name>
    <dbReference type="NCBI Taxonomy" id="1819254"/>
    <lineage>
        <taxon>Bacteria</taxon>
        <taxon>Bacillati</taxon>
        <taxon>Bacillota</taxon>
        <taxon>Bacilli</taxon>
        <taxon>Lactobacillales</taxon>
        <taxon>Lactobacillaceae</taxon>
        <taxon>Lactobacillus</taxon>
    </lineage>
</organism>
<dbReference type="Gene3D" id="3.40.50.10490">
    <property type="entry name" value="Glucose-6-phosphate isomerase like protein, domain 1"/>
    <property type="match status" value="1"/>
</dbReference>
<evidence type="ECO:0000313" key="3">
    <source>
        <dbReference type="Proteomes" id="UP001519292"/>
    </source>
</evidence>
<dbReference type="SUPFAM" id="SSF46689">
    <property type="entry name" value="Homeodomain-like"/>
    <property type="match status" value="1"/>
</dbReference>
<dbReference type="PANTHER" id="PTHR30514:SF1">
    <property type="entry name" value="HTH-TYPE TRANSCRIPTIONAL REGULATOR HEXR-RELATED"/>
    <property type="match status" value="1"/>
</dbReference>
<gene>
    <name evidence="2" type="ORF">J2Z60_001390</name>
</gene>
<dbReference type="InterPro" id="IPR000281">
    <property type="entry name" value="HTH_RpiR"/>
</dbReference>
<dbReference type="PROSITE" id="PS51071">
    <property type="entry name" value="HTH_RPIR"/>
    <property type="match status" value="1"/>
</dbReference>